<gene>
    <name evidence="1" type="ORF">WWTP_pFosmid_7D_0013</name>
</gene>
<keyword evidence="1" id="KW-0614">Plasmid</keyword>
<proteinExistence type="predicted"/>
<evidence type="ECO:0000313" key="1">
    <source>
        <dbReference type="EMBL" id="CDL65431.1"/>
    </source>
</evidence>
<accession>A0A0A8KXV6</accession>
<sequence>MGRLVNGFSHEFFVGKGIEFGNHVVAQVPHCIDFRLAKLRLFPWGPDIEAEILRSTLFDPIPRAICTLSNERLLFGGERRKLLKDSLHIALVNEQQIAKMPKRHLVGGLARHLLDLRKFVDAGLTHASFLILGFFRSPVDSLGLVVIFVDLYDIQVKADDKFSVGSCACKKIAHHFRLIHAQKVWQVDHFALGRRHLTRRAFYANKIVAERNRRIASIDIAHHVFRGVERPTLSVVILASRLKIHFFKSPAHGPIHTPDEFGAF</sequence>
<protein>
    <submittedName>
        <fullName evidence="1">Uncharacterized protein</fullName>
    </submittedName>
</protein>
<dbReference type="AlphaFoldDB" id="A0A0A8KXV6"/>
<reference evidence="1" key="1">
    <citation type="journal article" date="2015" name="Res. Microbiol.">
        <title>New FeFe-hydrogenase genes identified in a metagenomic fosmid library from a municipal wastewater treatment plant as revealed by high-throughput sequencing.</title>
        <authorList>
            <person name="Tomazetto G."/>
            <person name="Wibberg D."/>
            <person name="Schluter A."/>
            <person name="Oliveira V.M."/>
        </authorList>
    </citation>
    <scope>NUCLEOTIDE SEQUENCE</scope>
    <source>
        <plasmid evidence="1">fosmid 7D</plasmid>
    </source>
</reference>
<name>A0A0A8KXV6_9ZZZZ</name>
<dbReference type="EMBL" id="HG796240">
    <property type="protein sequence ID" value="CDL65431.1"/>
    <property type="molecule type" value="Genomic_DNA"/>
</dbReference>
<geneLocation type="plasmid" evidence="1">
    <name>fosmid 7D</name>
</geneLocation>
<organism evidence="1">
    <name type="scientific">wastewater metagenome</name>
    <dbReference type="NCBI Taxonomy" id="527639"/>
    <lineage>
        <taxon>unclassified sequences</taxon>
        <taxon>metagenomes</taxon>
        <taxon>ecological metagenomes</taxon>
    </lineage>
</organism>